<reference evidence="3" key="2">
    <citation type="submission" date="2023-06" db="EMBL/GenBank/DDBJ databases">
        <title>Itaconate inhibition of nontuberculous mycobacteria.</title>
        <authorList>
            <person name="Spilker T."/>
        </authorList>
    </citation>
    <scope>NUCLEOTIDE SEQUENCE [LARGE SCALE GENOMIC DNA]</scope>
    <source>
        <strain evidence="3">FLAC1071</strain>
    </source>
</reference>
<dbReference type="RefSeq" id="WP_289114897.1">
    <property type="nucleotide sequence ID" value="NZ_JASZZX010000016.1"/>
</dbReference>
<keyword evidence="3" id="KW-1185">Reference proteome</keyword>
<gene>
    <name evidence="2" type="ORF">QRB35_17525</name>
</gene>
<evidence type="ECO:0000313" key="2">
    <source>
        <dbReference type="EMBL" id="MDM3927812.1"/>
    </source>
</evidence>
<proteinExistence type="predicted"/>
<name>A0ABT7P3G1_MYCIT</name>
<feature type="region of interest" description="Disordered" evidence="1">
    <location>
        <begin position="137"/>
        <end position="167"/>
    </location>
</feature>
<protein>
    <submittedName>
        <fullName evidence="2">DUF5131 family protein</fullName>
    </submittedName>
</protein>
<sequence>MIRNTREVSSEITLTKFPTRYVSLDIPSGAWVGTSVDTQARVRIAQDAFSRIDGVAVKWLSLEPLLEPLEFDDLSMFDWVVIGAQTATNQPDGRVKAFAPPFEWVAAIVDQARRAGCRIHLKPNLLGAINPKSPGMQLPNEYPELSTAMSNHGLSTNSAGTERNHRR</sequence>
<reference evidence="2 3" key="1">
    <citation type="submission" date="2023-06" db="EMBL/GenBank/DDBJ databases">
        <title>Itaconate inhibition of nontuberculous mycobacteria.</title>
        <authorList>
            <person name="Breen P."/>
            <person name="Zimbric M."/>
            <person name="Caverly L."/>
        </authorList>
    </citation>
    <scope>NUCLEOTIDE SEQUENCE [LARGE SCALE GENOMIC DNA]</scope>
    <source>
        <strain evidence="2 3">FLAC1071</strain>
    </source>
</reference>
<dbReference type="EMBL" id="JASZZX010000016">
    <property type="protein sequence ID" value="MDM3927812.1"/>
    <property type="molecule type" value="Genomic_DNA"/>
</dbReference>
<evidence type="ECO:0000256" key="1">
    <source>
        <dbReference type="SAM" id="MobiDB-lite"/>
    </source>
</evidence>
<feature type="compositionally biased region" description="Polar residues" evidence="1">
    <location>
        <begin position="147"/>
        <end position="161"/>
    </location>
</feature>
<organism evidence="2 3">
    <name type="scientific">Mycobacterium intracellulare subsp. chimaera</name>
    <dbReference type="NCBI Taxonomy" id="222805"/>
    <lineage>
        <taxon>Bacteria</taxon>
        <taxon>Bacillati</taxon>
        <taxon>Actinomycetota</taxon>
        <taxon>Actinomycetes</taxon>
        <taxon>Mycobacteriales</taxon>
        <taxon>Mycobacteriaceae</taxon>
        <taxon>Mycobacterium</taxon>
        <taxon>Mycobacterium avium complex (MAC)</taxon>
    </lineage>
</organism>
<accession>A0ABT7P3G1</accession>
<comment type="caution">
    <text evidence="2">The sequence shown here is derived from an EMBL/GenBank/DDBJ whole genome shotgun (WGS) entry which is preliminary data.</text>
</comment>
<dbReference type="Pfam" id="PF07505">
    <property type="entry name" value="DUF5131"/>
    <property type="match status" value="1"/>
</dbReference>
<dbReference type="Proteomes" id="UP001529272">
    <property type="component" value="Unassembled WGS sequence"/>
</dbReference>
<evidence type="ECO:0000313" key="3">
    <source>
        <dbReference type="Proteomes" id="UP001529272"/>
    </source>
</evidence>
<dbReference type="InterPro" id="IPR011101">
    <property type="entry name" value="DUF5131"/>
</dbReference>